<dbReference type="AlphaFoldDB" id="A0A2A6C5U7"/>
<reference evidence="1" key="2">
    <citation type="submission" date="2022-06" db="UniProtKB">
        <authorList>
            <consortium name="EnsemblMetazoa"/>
        </authorList>
    </citation>
    <scope>IDENTIFICATION</scope>
    <source>
        <strain evidence="1">PS312</strain>
    </source>
</reference>
<dbReference type="Gene3D" id="1.20.5.170">
    <property type="match status" value="1"/>
</dbReference>
<dbReference type="Proteomes" id="UP000005239">
    <property type="component" value="Unassembled WGS sequence"/>
</dbReference>
<keyword evidence="2" id="KW-1185">Reference proteome</keyword>
<name>A0A2A6C5U7_PRIPA</name>
<accession>A0A8R1YQK9</accession>
<dbReference type="PROSITE" id="PS51204">
    <property type="entry name" value="HSA"/>
    <property type="match status" value="1"/>
</dbReference>
<gene>
    <name evidence="1" type="primary">WBGene00116106</name>
</gene>
<reference evidence="2" key="1">
    <citation type="journal article" date="2008" name="Nat. Genet.">
        <title>The Pristionchus pacificus genome provides a unique perspective on nematode lifestyle and parasitism.</title>
        <authorList>
            <person name="Dieterich C."/>
            <person name="Clifton S.W."/>
            <person name="Schuster L.N."/>
            <person name="Chinwalla A."/>
            <person name="Delehaunty K."/>
            <person name="Dinkelacker I."/>
            <person name="Fulton L."/>
            <person name="Fulton R."/>
            <person name="Godfrey J."/>
            <person name="Minx P."/>
            <person name="Mitreva M."/>
            <person name="Roeseler W."/>
            <person name="Tian H."/>
            <person name="Witte H."/>
            <person name="Yang S.P."/>
            <person name="Wilson R.K."/>
            <person name="Sommer R.J."/>
        </authorList>
    </citation>
    <scope>NUCLEOTIDE SEQUENCE [LARGE SCALE GENOMIC DNA]</scope>
    <source>
        <strain evidence="2">PS312</strain>
    </source>
</reference>
<dbReference type="FunFam" id="1.20.5.170:FF:000089">
    <property type="entry name" value="Putative global transcription activator SNF2L2"/>
    <property type="match status" value="1"/>
</dbReference>
<evidence type="ECO:0000313" key="1">
    <source>
        <dbReference type="EnsemblMetazoa" id="PPA26552.1"/>
    </source>
</evidence>
<protein>
    <submittedName>
        <fullName evidence="1">HSA domain-containing protein</fullName>
    </submittedName>
</protein>
<organism evidence="1 2">
    <name type="scientific">Pristionchus pacificus</name>
    <name type="common">Parasitic nematode worm</name>
    <dbReference type="NCBI Taxonomy" id="54126"/>
    <lineage>
        <taxon>Eukaryota</taxon>
        <taxon>Metazoa</taxon>
        <taxon>Ecdysozoa</taxon>
        <taxon>Nematoda</taxon>
        <taxon>Chromadorea</taxon>
        <taxon>Rhabditida</taxon>
        <taxon>Rhabditina</taxon>
        <taxon>Diplogasteromorpha</taxon>
        <taxon>Diplogasteroidea</taxon>
        <taxon>Neodiplogasteridae</taxon>
        <taxon>Pristionchus</taxon>
    </lineage>
</organism>
<evidence type="ECO:0000313" key="2">
    <source>
        <dbReference type="Proteomes" id="UP000005239"/>
    </source>
</evidence>
<dbReference type="OrthoDB" id="5859120at2759"/>
<sequence>MPETSLLPPPYEISVELDNGDKLPYDLSKVLMMHHHRAARATQFNIPPGICPQKALQERESRINKQIDARMKDLATLSMPDEYRVKAEIELRALRLSNFQAQIRNEVMHALKRDTTLITALSPFAYRRTKRQSLREARVTENLERHRKIEAEKKRRQEAADRLQHIMEHARRFREFHRSNANTLDKTKKAIVTYFLNSEREKKKEEERKERERMQKLREEDEEGYRKLLDETKARSFRRYEE</sequence>
<dbReference type="Pfam" id="PF07529">
    <property type="entry name" value="HSA"/>
    <property type="match status" value="1"/>
</dbReference>
<dbReference type="InterPro" id="IPR014012">
    <property type="entry name" value="HSA_dom"/>
</dbReference>
<proteinExistence type="predicted"/>
<dbReference type="SMART" id="SM00573">
    <property type="entry name" value="HSA"/>
    <property type="match status" value="1"/>
</dbReference>
<accession>A0A2A6C5U7</accession>
<dbReference type="EnsemblMetazoa" id="PPA26552.1">
    <property type="protein sequence ID" value="PPA26552.1"/>
    <property type="gene ID" value="WBGene00116106"/>
</dbReference>